<evidence type="ECO:0008006" key="6">
    <source>
        <dbReference type="Google" id="ProtNLM"/>
    </source>
</evidence>
<dbReference type="GO" id="GO:0043022">
    <property type="term" value="F:ribosome binding"/>
    <property type="evidence" value="ECO:0007669"/>
    <property type="project" value="TreeGrafter"/>
</dbReference>
<comment type="caution">
    <text evidence="4">The sequence shown here is derived from an EMBL/GenBank/DDBJ whole genome shotgun (WGS) entry which is preliminary data.</text>
</comment>
<protein>
    <recommendedName>
        <fullName evidence="6">Translation initiation factor 3 C-terminal domain-containing protein</fullName>
    </recommendedName>
</protein>
<dbReference type="RefSeq" id="XP_064701155.1">
    <property type="nucleotide sequence ID" value="XM_064852691.1"/>
</dbReference>
<dbReference type="InterPro" id="IPR036788">
    <property type="entry name" value="T_IF-3_C_sf"/>
</dbReference>
<comment type="similarity">
    <text evidence="1">Belongs to the IF-3 family.</text>
</comment>
<sequence>MIRRRHFSSSSPLGVGRPMPVVFTMEDKLKDEYTSDEDVDTAMVQLKTDQGLSEPQSLRQLLFSIDRSTSHVVQLTKVGDREIAIVTIMQRRDMIKSIVKREETARKAAHAGKAKKPKQLEINWAIAPNDLQMKLNQMESFLTQGKRVEIMLASKRRQRKATEEEATTLLRAIRDRVETAGARESKPLEGKVLGQALMIIDK</sequence>
<dbReference type="Proteomes" id="UP001358417">
    <property type="component" value="Unassembled WGS sequence"/>
</dbReference>
<organism evidence="4 5">
    <name type="scientific">Exophiala bonariae</name>
    <dbReference type="NCBI Taxonomy" id="1690606"/>
    <lineage>
        <taxon>Eukaryota</taxon>
        <taxon>Fungi</taxon>
        <taxon>Dikarya</taxon>
        <taxon>Ascomycota</taxon>
        <taxon>Pezizomycotina</taxon>
        <taxon>Eurotiomycetes</taxon>
        <taxon>Chaetothyriomycetidae</taxon>
        <taxon>Chaetothyriales</taxon>
        <taxon>Herpotrichiellaceae</taxon>
        <taxon>Exophiala</taxon>
    </lineage>
</organism>
<dbReference type="PANTHER" id="PTHR10938:SF0">
    <property type="entry name" value="TRANSLATION INITIATION FACTOR IF-3, MITOCHONDRIAL"/>
    <property type="match status" value="1"/>
</dbReference>
<dbReference type="Gene3D" id="3.30.110.10">
    <property type="entry name" value="Translation initiation factor 3 (IF-3), C-terminal domain"/>
    <property type="match status" value="1"/>
</dbReference>
<dbReference type="GO" id="GO:0070124">
    <property type="term" value="P:mitochondrial translational initiation"/>
    <property type="evidence" value="ECO:0007669"/>
    <property type="project" value="TreeGrafter"/>
</dbReference>
<dbReference type="EMBL" id="JAVRRD010000036">
    <property type="protein sequence ID" value="KAK5045531.1"/>
    <property type="molecule type" value="Genomic_DNA"/>
</dbReference>
<dbReference type="PANTHER" id="PTHR10938">
    <property type="entry name" value="TRANSLATION INITIATION FACTOR IF-3"/>
    <property type="match status" value="1"/>
</dbReference>
<keyword evidence="2" id="KW-0396">Initiation factor</keyword>
<reference evidence="4 5" key="1">
    <citation type="submission" date="2023-08" db="EMBL/GenBank/DDBJ databases">
        <title>Black Yeasts Isolated from many extreme environments.</title>
        <authorList>
            <person name="Coleine C."/>
            <person name="Stajich J.E."/>
            <person name="Selbmann L."/>
        </authorList>
    </citation>
    <scope>NUCLEOTIDE SEQUENCE [LARGE SCALE GENOMIC DNA]</scope>
    <source>
        <strain evidence="4 5">CCFEE 5792</strain>
    </source>
</reference>
<name>A0AAV9MV37_9EURO</name>
<dbReference type="GeneID" id="89977310"/>
<dbReference type="GO" id="GO:0003743">
    <property type="term" value="F:translation initiation factor activity"/>
    <property type="evidence" value="ECO:0007669"/>
    <property type="project" value="UniProtKB-KW"/>
</dbReference>
<evidence type="ECO:0000256" key="1">
    <source>
        <dbReference type="ARBA" id="ARBA00005439"/>
    </source>
</evidence>
<dbReference type="GO" id="GO:0032790">
    <property type="term" value="P:ribosome disassembly"/>
    <property type="evidence" value="ECO:0007669"/>
    <property type="project" value="TreeGrafter"/>
</dbReference>
<proteinExistence type="inferred from homology"/>
<dbReference type="SUPFAM" id="SSF55200">
    <property type="entry name" value="Translation initiation factor IF3, C-terminal domain"/>
    <property type="match status" value="1"/>
</dbReference>
<evidence type="ECO:0000313" key="4">
    <source>
        <dbReference type="EMBL" id="KAK5045531.1"/>
    </source>
</evidence>
<keyword evidence="5" id="KW-1185">Reference proteome</keyword>
<dbReference type="AlphaFoldDB" id="A0AAV9MV37"/>
<dbReference type="InterPro" id="IPR001288">
    <property type="entry name" value="Translation_initiation_fac_3"/>
</dbReference>
<evidence type="ECO:0000256" key="2">
    <source>
        <dbReference type="ARBA" id="ARBA00022540"/>
    </source>
</evidence>
<gene>
    <name evidence="4" type="ORF">LTR84_009149</name>
</gene>
<dbReference type="GO" id="GO:0005739">
    <property type="term" value="C:mitochondrion"/>
    <property type="evidence" value="ECO:0007669"/>
    <property type="project" value="TreeGrafter"/>
</dbReference>
<evidence type="ECO:0000313" key="5">
    <source>
        <dbReference type="Proteomes" id="UP001358417"/>
    </source>
</evidence>
<keyword evidence="3" id="KW-0648">Protein biosynthesis</keyword>
<evidence type="ECO:0000256" key="3">
    <source>
        <dbReference type="ARBA" id="ARBA00022917"/>
    </source>
</evidence>
<accession>A0AAV9MV37</accession>